<feature type="region of interest" description="Disordered" evidence="1">
    <location>
        <begin position="420"/>
        <end position="459"/>
    </location>
</feature>
<evidence type="ECO:0000313" key="3">
    <source>
        <dbReference type="EMBL" id="CEH12783.1"/>
    </source>
</evidence>
<evidence type="ECO:0000313" key="4">
    <source>
        <dbReference type="Proteomes" id="UP000054845"/>
    </source>
</evidence>
<feature type="compositionally biased region" description="Basic residues" evidence="1">
    <location>
        <begin position="562"/>
        <end position="571"/>
    </location>
</feature>
<dbReference type="AlphaFoldDB" id="A0A0P1BA14"/>
<feature type="region of interest" description="Disordered" evidence="1">
    <location>
        <begin position="649"/>
        <end position="681"/>
    </location>
</feature>
<dbReference type="Proteomes" id="UP000054845">
    <property type="component" value="Unassembled WGS sequence"/>
</dbReference>
<proteinExistence type="predicted"/>
<evidence type="ECO:0000256" key="2">
    <source>
        <dbReference type="SAM" id="Phobius"/>
    </source>
</evidence>
<feature type="compositionally biased region" description="Acidic residues" evidence="1">
    <location>
        <begin position="669"/>
        <end position="681"/>
    </location>
</feature>
<feature type="compositionally biased region" description="Low complexity" evidence="1">
    <location>
        <begin position="524"/>
        <end position="536"/>
    </location>
</feature>
<feature type="transmembrane region" description="Helical" evidence="2">
    <location>
        <begin position="252"/>
        <end position="271"/>
    </location>
</feature>
<accession>A0A0P1BA14</accession>
<dbReference type="STRING" id="401625.A0A0P1BA14"/>
<dbReference type="EMBL" id="CCYA01000181">
    <property type="protein sequence ID" value="CEH12783.1"/>
    <property type="molecule type" value="Genomic_DNA"/>
</dbReference>
<feature type="compositionally biased region" description="Polar residues" evidence="1">
    <location>
        <begin position="540"/>
        <end position="561"/>
    </location>
</feature>
<organism evidence="3 4">
    <name type="scientific">Ceraceosorus bombacis</name>
    <dbReference type="NCBI Taxonomy" id="401625"/>
    <lineage>
        <taxon>Eukaryota</taxon>
        <taxon>Fungi</taxon>
        <taxon>Dikarya</taxon>
        <taxon>Basidiomycota</taxon>
        <taxon>Ustilaginomycotina</taxon>
        <taxon>Exobasidiomycetes</taxon>
        <taxon>Ceraceosorales</taxon>
        <taxon>Ceraceosoraceae</taxon>
        <taxon>Ceraceosorus</taxon>
    </lineage>
</organism>
<name>A0A0P1BA14_9BASI</name>
<evidence type="ECO:0000256" key="1">
    <source>
        <dbReference type="SAM" id="MobiDB-lite"/>
    </source>
</evidence>
<sequence length="718" mass="79102">MARPAMHLTFGQTDRELFAQAMQGDLIFWHLPKDVAVSFQVLQQLFAAFLGMVLWDLISALPFDLSLLREAGWKNRVKLTSRLAYLTCRILSPAVLTLILVYISAPVGRELGQDACATYARTFNVLLVPLANAVPLVFIMRTLSLYEWQRRVAMPVLGLWGIVLVLSCVSLPYYGKGLDIPDGSGWCHYDTQRKLRTVYNVAYKVPALLQDVVIMLLTLHRLLQGGLQSLLRPSGWKCFGMTSLSKVLLAQGFRFFVLNIVVDVIFIFFYFHWPAHLVSYQVAGAALLFSVPPMLAGKVFRDSKRVIVKAQLEEMARNQRSAGPASSDDRYYARTRQYRAGALAYLNTSSDHVGLSSRNATDRDDEYSRAANQINILPYSQADLVSLPVQRTPAPAYASPLSPSGSDGSMKMEEDYLHAKRRDPSEGGRSPRLPDTHSFAPPNDARLTLPPIPARSHSMDLRYPPVRTRRRGSSDSRLPVGLAISCEDVVESSRRCSSYRKPVSFPSSPRSIDERPFTQAAQISHGGSITRSIGSRGTHRSASQQSEASSNRYACSTSNVSRKSHGSRASLARRFKGRSSFGVSIDSDEEAFDMLDGRSAAQTASQALASASINLATVRSGSAPSSPALSVSALHRTSPPAMSACDAIMGSAQQQQQQQQQRQHRGHEDEEEGEAQDVGEAISDSETEAVGTYTQMHILPAHSLDSAQRFDHRTPHAL</sequence>
<protein>
    <submittedName>
        <fullName evidence="3">Uncharacterized protein</fullName>
    </submittedName>
</protein>
<feature type="region of interest" description="Disordered" evidence="1">
    <location>
        <begin position="524"/>
        <end position="571"/>
    </location>
</feature>
<reference evidence="3 4" key="1">
    <citation type="submission" date="2014-09" db="EMBL/GenBank/DDBJ databases">
        <authorList>
            <person name="Magalhaes I.L.F."/>
            <person name="Oliveira U."/>
            <person name="Santos F.R."/>
            <person name="Vidigal T.H.D.A."/>
            <person name="Brescovit A.D."/>
            <person name="Santos A.J."/>
        </authorList>
    </citation>
    <scope>NUCLEOTIDE SEQUENCE [LARGE SCALE GENOMIC DNA]</scope>
</reference>
<feature type="transmembrane region" description="Helical" evidence="2">
    <location>
        <begin position="123"/>
        <end position="140"/>
    </location>
</feature>
<dbReference type="OrthoDB" id="3197626at2759"/>
<keyword evidence="4" id="KW-1185">Reference proteome</keyword>
<keyword evidence="2" id="KW-1133">Transmembrane helix</keyword>
<keyword evidence="2" id="KW-0472">Membrane</keyword>
<feature type="compositionally biased region" description="Low complexity" evidence="1">
    <location>
        <begin position="652"/>
        <end position="661"/>
    </location>
</feature>
<keyword evidence="2" id="KW-0812">Transmembrane</keyword>
<feature type="transmembrane region" description="Helical" evidence="2">
    <location>
        <begin position="83"/>
        <end position="103"/>
    </location>
</feature>
<feature type="transmembrane region" description="Helical" evidence="2">
    <location>
        <begin position="152"/>
        <end position="174"/>
    </location>
</feature>
<feature type="transmembrane region" description="Helical" evidence="2">
    <location>
        <begin position="277"/>
        <end position="296"/>
    </location>
</feature>